<reference evidence="1" key="1">
    <citation type="submission" date="2025-08" db="UniProtKB">
        <authorList>
            <consortium name="Ensembl"/>
        </authorList>
    </citation>
    <scope>IDENTIFICATION</scope>
</reference>
<proteinExistence type="predicted"/>
<evidence type="ECO:0008006" key="3">
    <source>
        <dbReference type="Google" id="ProtNLM"/>
    </source>
</evidence>
<dbReference type="PANTHER" id="PTHR31635">
    <property type="entry name" value="REVERSE TRANSCRIPTASE DOMAIN-CONTAINING PROTEIN-RELATED"/>
    <property type="match status" value="1"/>
</dbReference>
<evidence type="ECO:0000313" key="1">
    <source>
        <dbReference type="Ensembl" id="ENSPMGP00000003686.1"/>
    </source>
</evidence>
<dbReference type="Ensembl" id="ENSPMGT00000003921.1">
    <property type="protein sequence ID" value="ENSPMGP00000003686.1"/>
    <property type="gene ID" value="ENSPMGG00000003173.1"/>
</dbReference>
<name>A0A3B3ZH10_9GOBI</name>
<protein>
    <recommendedName>
        <fullName evidence="3">Reverse transcriptase domain-containing protein</fullName>
    </recommendedName>
</protein>
<accession>A0A3B3ZH10</accession>
<dbReference type="Proteomes" id="UP000261520">
    <property type="component" value="Unplaced"/>
</dbReference>
<dbReference type="AlphaFoldDB" id="A0A3B3ZH10"/>
<evidence type="ECO:0000313" key="2">
    <source>
        <dbReference type="Proteomes" id="UP000261520"/>
    </source>
</evidence>
<reference evidence="1" key="2">
    <citation type="submission" date="2025-09" db="UniProtKB">
        <authorList>
            <consortium name="Ensembl"/>
        </authorList>
    </citation>
    <scope>IDENTIFICATION</scope>
</reference>
<dbReference type="PANTHER" id="PTHR31635:SF196">
    <property type="entry name" value="REVERSE TRANSCRIPTASE DOMAIN-CONTAINING PROTEIN-RELATED"/>
    <property type="match status" value="1"/>
</dbReference>
<sequence length="255" mass="29762">KLSGFIFSNVNFTVLIIIKCSLIKKNQNSLPWMAKGLRNLGINISQNPSQLFTASYDKITKEISIDLKRWEILPLILMGRIEVIRTNVLPEVLFLLSKETFTKMDKIASKFIWRKQNPRIRYKLLQKDGGKWNKTHTLKYSRFTTISYKENAKVLFKKCIETLLMKIYVESDDNNLDIKDKGAKKRNIAILEENWEDKFKDGHKMLNGREFERKSKMLYSIVPTNTAKYSEESVKCWRACSQTGVVRHIYSGIVP</sequence>
<keyword evidence="2" id="KW-1185">Reference proteome</keyword>
<dbReference type="STRING" id="409849.ENSPMGP00000003686"/>
<organism evidence="1 2">
    <name type="scientific">Periophthalmus magnuspinnatus</name>
    <dbReference type="NCBI Taxonomy" id="409849"/>
    <lineage>
        <taxon>Eukaryota</taxon>
        <taxon>Metazoa</taxon>
        <taxon>Chordata</taxon>
        <taxon>Craniata</taxon>
        <taxon>Vertebrata</taxon>
        <taxon>Euteleostomi</taxon>
        <taxon>Actinopterygii</taxon>
        <taxon>Neopterygii</taxon>
        <taxon>Teleostei</taxon>
        <taxon>Neoteleostei</taxon>
        <taxon>Acanthomorphata</taxon>
        <taxon>Gobiaria</taxon>
        <taxon>Gobiiformes</taxon>
        <taxon>Gobioidei</taxon>
        <taxon>Gobiidae</taxon>
        <taxon>Oxudercinae</taxon>
        <taxon>Periophthalmus</taxon>
    </lineage>
</organism>